<dbReference type="InterPro" id="IPR025558">
    <property type="entry name" value="DUF4283"/>
</dbReference>
<evidence type="ECO:0000313" key="4">
    <source>
        <dbReference type="Proteomes" id="UP000596661"/>
    </source>
</evidence>
<proteinExistence type="predicted"/>
<dbReference type="PANTHER" id="PTHR31286">
    <property type="entry name" value="GLYCINE-RICH CELL WALL STRUCTURAL PROTEIN 1.8-LIKE"/>
    <property type="match status" value="1"/>
</dbReference>
<evidence type="ECO:0000313" key="3">
    <source>
        <dbReference type="EnsemblPlants" id="cds.evm.model.03.690"/>
    </source>
</evidence>
<sequence length="576" mass="66386">MAKTRSKYFGKSRSATKISKKRGRKVRSEATCDNPLNQLSEILSLEVSDEEGTKDEDPALRDCFQPLLSPKSSLKAIQRQDEVRDDFVHFIKANNQCNSELKQGVNPPLHILEGFVNRIWRDKVDRVKMFSYGIFLIRFHSIEVRDQILNGGYIFFNRRSIIMKPWDPNTNFKKEDVKCVPIWIQLEDLKLKYWGQKSLFKIVRQLGKPLMVDSVTKERERLNYPRILIEVLMDQHMPDMLEFENEFGSNTSVGIKYEWKPVSCSHRFSVGHSAADCKKNVVTKQQWVVKNDNRKSVQVDEEGFTKVELVGLLKTRVKAPKLGTLYSNVFEGWCFSSNIAWHAGGKIVIAWNPYRFTVDIIKCTNELMHLRVSTTEGFNRLLTILYASNNKRERRTLWKDLCDLSTNEHWCLMGDFNDILAKEERIGHRVRSYPDSDFLTCVNSCHLEDVKASGNYYTWTNKQHEHETQDDKALEHAFIYSVYTLWQHNKSVRDLLDAEDKEEIFPKILALEEVDKAKGASQESGAVNPRTTVPVGENMDGCTLPASEVPISTESAIPKALFEVQMQDVQSLNKSA</sequence>
<dbReference type="Pfam" id="PF14111">
    <property type="entry name" value="DUF4283"/>
    <property type="match status" value="1"/>
</dbReference>
<dbReference type="EMBL" id="UZAU01000264">
    <property type="status" value="NOT_ANNOTATED_CDS"/>
    <property type="molecule type" value="Genomic_DNA"/>
</dbReference>
<dbReference type="InterPro" id="IPR036691">
    <property type="entry name" value="Endo/exonu/phosph_ase_sf"/>
</dbReference>
<feature type="domain" description="DUF4283" evidence="2">
    <location>
        <begin position="105"/>
        <end position="173"/>
    </location>
</feature>
<feature type="region of interest" description="Disordered" evidence="1">
    <location>
        <begin position="519"/>
        <end position="546"/>
    </location>
</feature>
<dbReference type="EnsemblPlants" id="evm.model.03.690">
    <property type="protein sequence ID" value="cds.evm.model.03.690"/>
    <property type="gene ID" value="evm.TU.03.690"/>
</dbReference>
<dbReference type="SUPFAM" id="SSF56219">
    <property type="entry name" value="DNase I-like"/>
    <property type="match status" value="1"/>
</dbReference>
<feature type="compositionally biased region" description="Polar residues" evidence="1">
    <location>
        <begin position="521"/>
        <end position="531"/>
    </location>
</feature>
<protein>
    <recommendedName>
        <fullName evidence="2">DUF4283 domain-containing protein</fullName>
    </recommendedName>
</protein>
<evidence type="ECO:0000256" key="1">
    <source>
        <dbReference type="SAM" id="MobiDB-lite"/>
    </source>
</evidence>
<reference evidence="3" key="1">
    <citation type="submission" date="2018-11" db="EMBL/GenBank/DDBJ databases">
        <authorList>
            <person name="Grassa J C."/>
        </authorList>
    </citation>
    <scope>NUCLEOTIDE SEQUENCE [LARGE SCALE GENOMIC DNA]</scope>
</reference>
<dbReference type="Proteomes" id="UP000596661">
    <property type="component" value="Chromosome 3"/>
</dbReference>
<reference evidence="3" key="2">
    <citation type="submission" date="2021-03" db="UniProtKB">
        <authorList>
            <consortium name="EnsemblPlants"/>
        </authorList>
    </citation>
    <scope>IDENTIFICATION</scope>
</reference>
<dbReference type="InterPro" id="IPR040256">
    <property type="entry name" value="At4g02000-like"/>
</dbReference>
<organism evidence="3 4">
    <name type="scientific">Cannabis sativa</name>
    <name type="common">Hemp</name>
    <name type="synonym">Marijuana</name>
    <dbReference type="NCBI Taxonomy" id="3483"/>
    <lineage>
        <taxon>Eukaryota</taxon>
        <taxon>Viridiplantae</taxon>
        <taxon>Streptophyta</taxon>
        <taxon>Embryophyta</taxon>
        <taxon>Tracheophyta</taxon>
        <taxon>Spermatophyta</taxon>
        <taxon>Magnoliopsida</taxon>
        <taxon>eudicotyledons</taxon>
        <taxon>Gunneridae</taxon>
        <taxon>Pentapetalae</taxon>
        <taxon>rosids</taxon>
        <taxon>fabids</taxon>
        <taxon>Rosales</taxon>
        <taxon>Cannabaceae</taxon>
        <taxon>Cannabis</taxon>
    </lineage>
</organism>
<dbReference type="Gene3D" id="3.60.10.10">
    <property type="entry name" value="Endonuclease/exonuclease/phosphatase"/>
    <property type="match status" value="1"/>
</dbReference>
<dbReference type="PANTHER" id="PTHR31286:SF165">
    <property type="entry name" value="DUF4283 DOMAIN-CONTAINING PROTEIN"/>
    <property type="match status" value="1"/>
</dbReference>
<dbReference type="AlphaFoldDB" id="A0A803PA00"/>
<evidence type="ECO:0000259" key="2">
    <source>
        <dbReference type="Pfam" id="PF14111"/>
    </source>
</evidence>
<keyword evidence="4" id="KW-1185">Reference proteome</keyword>
<dbReference type="Gramene" id="evm.model.03.690">
    <property type="protein sequence ID" value="cds.evm.model.03.690"/>
    <property type="gene ID" value="evm.TU.03.690"/>
</dbReference>
<feature type="compositionally biased region" description="Basic residues" evidence="1">
    <location>
        <begin position="1"/>
        <end position="10"/>
    </location>
</feature>
<accession>A0A803PA00</accession>
<feature type="region of interest" description="Disordered" evidence="1">
    <location>
        <begin position="1"/>
        <end position="30"/>
    </location>
</feature>
<name>A0A803PA00_CANSA</name>